<name>A0A4Q1CF71_9BACT</name>
<dbReference type="AlphaFoldDB" id="A0A4Q1CF71"/>
<keyword evidence="1" id="KW-1133">Transmembrane helix</keyword>
<dbReference type="EMBL" id="SDHW01000006">
    <property type="protein sequence ID" value="RXK58287.1"/>
    <property type="molecule type" value="Genomic_DNA"/>
</dbReference>
<organism evidence="2 3">
    <name type="scientific">Lacibacter luteus</name>
    <dbReference type="NCBI Taxonomy" id="2508719"/>
    <lineage>
        <taxon>Bacteria</taxon>
        <taxon>Pseudomonadati</taxon>
        <taxon>Bacteroidota</taxon>
        <taxon>Chitinophagia</taxon>
        <taxon>Chitinophagales</taxon>
        <taxon>Chitinophagaceae</taxon>
        <taxon>Lacibacter</taxon>
    </lineage>
</organism>
<dbReference type="RefSeq" id="WP_129132087.1">
    <property type="nucleotide sequence ID" value="NZ_SDHW01000006.1"/>
</dbReference>
<feature type="transmembrane region" description="Helical" evidence="1">
    <location>
        <begin position="130"/>
        <end position="151"/>
    </location>
</feature>
<evidence type="ECO:0000313" key="2">
    <source>
        <dbReference type="EMBL" id="RXK58287.1"/>
    </source>
</evidence>
<feature type="transmembrane region" description="Helical" evidence="1">
    <location>
        <begin position="89"/>
        <end position="118"/>
    </location>
</feature>
<accession>A0A4Q1CF71</accession>
<proteinExistence type="predicted"/>
<evidence type="ECO:0000313" key="3">
    <source>
        <dbReference type="Proteomes" id="UP000290204"/>
    </source>
</evidence>
<dbReference type="OrthoDB" id="9829572at2"/>
<keyword evidence="1" id="KW-0812">Transmembrane</keyword>
<keyword evidence="1" id="KW-0472">Membrane</keyword>
<gene>
    <name evidence="2" type="ORF">ESA94_16705</name>
</gene>
<dbReference type="Proteomes" id="UP000290204">
    <property type="component" value="Unassembled WGS sequence"/>
</dbReference>
<feature type="transmembrane region" description="Helical" evidence="1">
    <location>
        <begin position="12"/>
        <end position="29"/>
    </location>
</feature>
<keyword evidence="3" id="KW-1185">Reference proteome</keyword>
<protein>
    <submittedName>
        <fullName evidence="2">Uncharacterized protein</fullName>
    </submittedName>
</protein>
<comment type="caution">
    <text evidence="2">The sequence shown here is derived from an EMBL/GenBank/DDBJ whole genome shotgun (WGS) entry which is preliminary data.</text>
</comment>
<sequence length="164" mass="18980">MPLKNFNWKNFLRRTVLFFLFINAVHLLYELFSGNYALRTILLTNLYGKLLTAIVFGFVDGKTWNKPQPEEKIESEPKAFDSIAAAVKFYVWFAVFIALICTLFVAVLMGLTYVILLLIRSELSGRLSEIIQPTLVLILIISITFTIYDAVRNYYRLKKRAQGR</sequence>
<evidence type="ECO:0000256" key="1">
    <source>
        <dbReference type="SAM" id="Phobius"/>
    </source>
</evidence>
<reference evidence="2 3" key="1">
    <citation type="submission" date="2019-01" db="EMBL/GenBank/DDBJ databases">
        <title>Lacibacter sp. strain TTM-7.</title>
        <authorList>
            <person name="Chen W.-M."/>
        </authorList>
    </citation>
    <scope>NUCLEOTIDE SEQUENCE [LARGE SCALE GENOMIC DNA]</scope>
    <source>
        <strain evidence="2 3">TTM-7</strain>
    </source>
</reference>